<dbReference type="InterPro" id="IPR021782">
    <property type="entry name" value="DUF3347"/>
</dbReference>
<proteinExistence type="predicted"/>
<organism evidence="2 4">
    <name type="scientific">Formosa algae</name>
    <dbReference type="NCBI Taxonomy" id="225843"/>
    <lineage>
        <taxon>Bacteria</taxon>
        <taxon>Pseudomonadati</taxon>
        <taxon>Bacteroidota</taxon>
        <taxon>Flavobacteriia</taxon>
        <taxon>Flavobacteriales</taxon>
        <taxon>Flavobacteriaceae</taxon>
        <taxon>Formosa</taxon>
    </lineage>
</organism>
<evidence type="ECO:0000259" key="1">
    <source>
        <dbReference type="Pfam" id="PF11827"/>
    </source>
</evidence>
<dbReference type="Pfam" id="PF11827">
    <property type="entry name" value="DUF3347"/>
    <property type="match status" value="1"/>
</dbReference>
<protein>
    <recommendedName>
        <fullName evidence="1">DUF3347 domain-containing protein</fullName>
    </recommendedName>
</protein>
<dbReference type="RefSeq" id="WP_057784064.1">
    <property type="nucleotide sequence ID" value="NZ_JAGGJQ010000010.1"/>
</dbReference>
<dbReference type="Proteomes" id="UP001138672">
    <property type="component" value="Unassembled WGS sequence"/>
</dbReference>
<dbReference type="PROSITE" id="PS51257">
    <property type="entry name" value="PROKAR_LIPOPROTEIN"/>
    <property type="match status" value="1"/>
</dbReference>
<evidence type="ECO:0000313" key="5">
    <source>
        <dbReference type="Proteomes" id="UP001231587"/>
    </source>
</evidence>
<evidence type="ECO:0000313" key="4">
    <source>
        <dbReference type="Proteomes" id="UP001138672"/>
    </source>
</evidence>
<gene>
    <name evidence="2" type="ORF">J2Z56_003251</name>
    <name evidence="3" type="ORF">J2Z57_003216</name>
</gene>
<keyword evidence="5" id="KW-1185">Reference proteome</keyword>
<dbReference type="EMBL" id="JAUSUU010000011">
    <property type="protein sequence ID" value="MDQ0336759.1"/>
    <property type="molecule type" value="Genomic_DNA"/>
</dbReference>
<evidence type="ECO:0000313" key="3">
    <source>
        <dbReference type="EMBL" id="MDQ0336759.1"/>
    </source>
</evidence>
<accession>A0A9X0YPJ5</accession>
<comment type="caution">
    <text evidence="2">The sequence shown here is derived from an EMBL/GenBank/DDBJ whole genome shotgun (WGS) entry which is preliminary data.</text>
</comment>
<sequence>MKNAKHLLGITILGITLLTATACKQEANKTETSGHEQDANVDAKTAVQAKPEFKTDSIATVFQDYLHLKDALVQTDHAEAKSGAKLLADDATDESVKRIATKISEQEDIKVQRELFSELTTALKPVLAAQITSGEIYEQHCPMALKAGANWLAVEQEINNPYYGDKMLRCGVVQETIK</sequence>
<dbReference type="AlphaFoldDB" id="A0A9X0YPJ5"/>
<feature type="domain" description="DUF3347" evidence="1">
    <location>
        <begin position="61"/>
        <end position="128"/>
    </location>
</feature>
<reference evidence="2" key="1">
    <citation type="submission" date="2021-03" db="EMBL/GenBank/DDBJ databases">
        <title>Genomic Encyclopedia of Type Strains, Phase IV (KMG-IV): sequencing the most valuable type-strain genomes for metagenomic binning, comparative biology and taxonomic classification.</title>
        <authorList>
            <person name="Goeker M."/>
        </authorList>
    </citation>
    <scope>NUCLEOTIDE SEQUENCE</scope>
    <source>
        <strain evidence="2">DSM 15523</strain>
        <strain evidence="3 5">DSM 16476</strain>
    </source>
</reference>
<evidence type="ECO:0000313" key="2">
    <source>
        <dbReference type="EMBL" id="MBP1841319.1"/>
    </source>
</evidence>
<dbReference type="Proteomes" id="UP001231587">
    <property type="component" value="Unassembled WGS sequence"/>
</dbReference>
<dbReference type="EMBL" id="JAGGJQ010000010">
    <property type="protein sequence ID" value="MBP1841319.1"/>
    <property type="molecule type" value="Genomic_DNA"/>
</dbReference>
<dbReference type="OrthoDB" id="5513217at2"/>
<name>A0A9X0YPJ5_9FLAO</name>